<keyword evidence="1" id="KW-0732">Signal</keyword>
<gene>
    <name evidence="2" type="ORF">GCM10007898_14240</name>
</gene>
<feature type="chain" id="PRO_5045316174" description="DUF2147 domain-containing protein" evidence="1">
    <location>
        <begin position="28"/>
        <end position="144"/>
    </location>
</feature>
<sequence>MESFLMKSLHRSIFILAILLASSAACSADFSGQWALSVENPEHHIVATLKVEFTNEKAASCMGGEWKVLKVISAMTKDKNFFPAADPLSYQIEGGKLTIGRNEVCDAYLWLQGALGGVSVRGDYFRLGLGGTTPLGYFDLRQAK</sequence>
<protein>
    <recommendedName>
        <fullName evidence="4">DUF2147 domain-containing protein</fullName>
    </recommendedName>
</protein>
<organism evidence="2 3">
    <name type="scientific">Dyella flagellata</name>
    <dbReference type="NCBI Taxonomy" id="1867833"/>
    <lineage>
        <taxon>Bacteria</taxon>
        <taxon>Pseudomonadati</taxon>
        <taxon>Pseudomonadota</taxon>
        <taxon>Gammaproteobacteria</taxon>
        <taxon>Lysobacterales</taxon>
        <taxon>Rhodanobacteraceae</taxon>
        <taxon>Dyella</taxon>
    </lineage>
</organism>
<name>A0ABQ5X9J9_9GAMM</name>
<comment type="caution">
    <text evidence="2">The sequence shown here is derived from an EMBL/GenBank/DDBJ whole genome shotgun (WGS) entry which is preliminary data.</text>
</comment>
<keyword evidence="3" id="KW-1185">Reference proteome</keyword>
<proteinExistence type="predicted"/>
<feature type="signal peptide" evidence="1">
    <location>
        <begin position="1"/>
        <end position="27"/>
    </location>
</feature>
<evidence type="ECO:0000256" key="1">
    <source>
        <dbReference type="SAM" id="SignalP"/>
    </source>
</evidence>
<evidence type="ECO:0000313" key="3">
    <source>
        <dbReference type="Proteomes" id="UP001156627"/>
    </source>
</evidence>
<accession>A0ABQ5X9J9</accession>
<reference evidence="3" key="1">
    <citation type="journal article" date="2019" name="Int. J. Syst. Evol. Microbiol.">
        <title>The Global Catalogue of Microorganisms (GCM) 10K type strain sequencing project: providing services to taxonomists for standard genome sequencing and annotation.</title>
        <authorList>
            <consortium name="The Broad Institute Genomics Platform"/>
            <consortium name="The Broad Institute Genome Sequencing Center for Infectious Disease"/>
            <person name="Wu L."/>
            <person name="Ma J."/>
        </authorList>
    </citation>
    <scope>NUCLEOTIDE SEQUENCE [LARGE SCALE GENOMIC DNA]</scope>
    <source>
        <strain evidence="3">NBRC 111981</strain>
    </source>
</reference>
<evidence type="ECO:0008006" key="4">
    <source>
        <dbReference type="Google" id="ProtNLM"/>
    </source>
</evidence>
<dbReference type="EMBL" id="BSOA01000012">
    <property type="protein sequence ID" value="GLQ87856.1"/>
    <property type="molecule type" value="Genomic_DNA"/>
</dbReference>
<dbReference type="Proteomes" id="UP001156627">
    <property type="component" value="Unassembled WGS sequence"/>
</dbReference>
<dbReference type="PROSITE" id="PS51257">
    <property type="entry name" value="PROKAR_LIPOPROTEIN"/>
    <property type="match status" value="1"/>
</dbReference>
<evidence type="ECO:0000313" key="2">
    <source>
        <dbReference type="EMBL" id="GLQ87856.1"/>
    </source>
</evidence>